<reference evidence="3 4" key="1">
    <citation type="submission" date="2015-03" db="EMBL/GenBank/DDBJ databases">
        <authorList>
            <consortium name="Pathogen Informatics"/>
            <person name="Murphy D."/>
        </authorList>
    </citation>
    <scope>NUCLEOTIDE SEQUENCE [LARGE SCALE GENOMIC DNA]</scope>
    <source>
        <strain evidence="3 4">IP08791</strain>
    </source>
</reference>
<keyword evidence="1" id="KW-0732">Signal</keyword>
<dbReference type="RefSeq" id="WP_042839716.1">
    <property type="nucleotide sequence ID" value="NZ_CABHPY010000135.1"/>
</dbReference>
<keyword evidence="4" id="KW-1185">Reference proteome</keyword>
<protein>
    <recommendedName>
        <fullName evidence="6">Invasin family protein</fullName>
    </recommendedName>
</protein>
<proteinExistence type="predicted"/>
<name>A0A0T9TTL1_YERAL</name>
<dbReference type="Gene3D" id="2.60.40.2700">
    <property type="match status" value="2"/>
</dbReference>
<gene>
    <name evidence="2" type="ORF">ERS137965_01783</name>
    <name evidence="3" type="ORF">ERS137966_02635</name>
</gene>
<feature type="signal peptide" evidence="1">
    <location>
        <begin position="1"/>
        <end position="30"/>
    </location>
</feature>
<accession>A0A0T9TTL1</accession>
<dbReference type="EMBL" id="CQEH01000011">
    <property type="protein sequence ID" value="CNL23205.1"/>
    <property type="molecule type" value="Genomic_DNA"/>
</dbReference>
<dbReference type="Proteomes" id="UP000038647">
    <property type="component" value="Unassembled WGS sequence"/>
</dbReference>
<dbReference type="InterPro" id="IPR054665">
    <property type="entry name" value="ZirU-like_dom"/>
</dbReference>
<evidence type="ECO:0008006" key="6">
    <source>
        <dbReference type="Google" id="ProtNLM"/>
    </source>
</evidence>
<evidence type="ECO:0000256" key="1">
    <source>
        <dbReference type="SAM" id="SignalP"/>
    </source>
</evidence>
<evidence type="ECO:0000313" key="4">
    <source>
        <dbReference type="Proteomes" id="UP000038647"/>
    </source>
</evidence>
<dbReference type="AlphaFoldDB" id="A0A0T9TTL1"/>
<reference evidence="2 5" key="2">
    <citation type="submission" date="2015-03" db="EMBL/GenBank/DDBJ databases">
        <authorList>
            <person name="Murphy D."/>
        </authorList>
    </citation>
    <scope>NUCLEOTIDE SEQUENCE [LARGE SCALE GENOMIC DNA]</scope>
    <source>
        <strain evidence="2 5">IP06005</strain>
    </source>
</reference>
<dbReference type="eggNOG" id="ENOG5032VBT">
    <property type="taxonomic scope" value="Bacteria"/>
</dbReference>
<dbReference type="EMBL" id="CQEJ01000008">
    <property type="protein sequence ID" value="CNL01586.1"/>
    <property type="molecule type" value="Genomic_DNA"/>
</dbReference>
<feature type="chain" id="PRO_5006698086" description="Invasin family protein" evidence="1">
    <location>
        <begin position="31"/>
        <end position="228"/>
    </location>
</feature>
<organism evidence="2 5">
    <name type="scientific">Yersinia aldovae</name>
    <dbReference type="NCBI Taxonomy" id="29483"/>
    <lineage>
        <taxon>Bacteria</taxon>
        <taxon>Pseudomonadati</taxon>
        <taxon>Pseudomonadota</taxon>
        <taxon>Gammaproteobacteria</taxon>
        <taxon>Enterobacterales</taxon>
        <taxon>Yersiniaceae</taxon>
        <taxon>Yersinia</taxon>
    </lineage>
</organism>
<dbReference type="Proteomes" id="UP000041595">
    <property type="component" value="Unassembled WGS sequence"/>
</dbReference>
<dbReference type="NCBIfam" id="NF040485">
    <property type="entry name" value="ZirU_fam"/>
    <property type="match status" value="1"/>
</dbReference>
<sequence>MKKTIALRKESRFVISGVLLSMLIAGSAGSAVTSTPTSTVKGRAPTVTESNIVSDNVNGNGLIDVGDTLSVGTPGVFSDLDGDTATQETYQWQAGGVDIPGATNNSYAIVADDLGKTMTLRVTPNTDPAITDPAVGLSVASNALTVISSGTVTGVTITGEVGGYPQVDSILTATATCAGGACNSVTYQWQIETALGSNTYTNISGATGNTYTPTRTDQKLKVQAIVSN</sequence>
<evidence type="ECO:0000313" key="2">
    <source>
        <dbReference type="EMBL" id="CNL01586.1"/>
    </source>
</evidence>
<evidence type="ECO:0000313" key="5">
    <source>
        <dbReference type="Proteomes" id="UP000041595"/>
    </source>
</evidence>
<evidence type="ECO:0000313" key="3">
    <source>
        <dbReference type="EMBL" id="CNL23205.1"/>
    </source>
</evidence>